<organism evidence="1 2">
    <name type="scientific">Daphnia pulex</name>
    <name type="common">Water flea</name>
    <dbReference type="NCBI Taxonomy" id="6669"/>
    <lineage>
        <taxon>Eukaryota</taxon>
        <taxon>Metazoa</taxon>
        <taxon>Ecdysozoa</taxon>
        <taxon>Arthropoda</taxon>
        <taxon>Crustacea</taxon>
        <taxon>Branchiopoda</taxon>
        <taxon>Diplostraca</taxon>
        <taxon>Cladocera</taxon>
        <taxon>Anomopoda</taxon>
        <taxon>Daphniidae</taxon>
        <taxon>Daphnia</taxon>
    </lineage>
</organism>
<proteinExistence type="predicted"/>
<reference evidence="1 2" key="1">
    <citation type="journal article" date="2011" name="Science">
        <title>The ecoresponsive genome of Daphnia pulex.</title>
        <authorList>
            <person name="Colbourne J.K."/>
            <person name="Pfrender M.E."/>
            <person name="Gilbert D."/>
            <person name="Thomas W.K."/>
            <person name="Tucker A."/>
            <person name="Oakley T.H."/>
            <person name="Tokishita S."/>
            <person name="Aerts A."/>
            <person name="Arnold G.J."/>
            <person name="Basu M.K."/>
            <person name="Bauer D.J."/>
            <person name="Caceres C.E."/>
            <person name="Carmel L."/>
            <person name="Casola C."/>
            <person name="Choi J.H."/>
            <person name="Detter J.C."/>
            <person name="Dong Q."/>
            <person name="Dusheyko S."/>
            <person name="Eads B.D."/>
            <person name="Frohlich T."/>
            <person name="Geiler-Samerotte K.A."/>
            <person name="Gerlach D."/>
            <person name="Hatcher P."/>
            <person name="Jogdeo S."/>
            <person name="Krijgsveld J."/>
            <person name="Kriventseva E.V."/>
            <person name="Kultz D."/>
            <person name="Laforsch C."/>
            <person name="Lindquist E."/>
            <person name="Lopez J."/>
            <person name="Manak J.R."/>
            <person name="Muller J."/>
            <person name="Pangilinan J."/>
            <person name="Patwardhan R.P."/>
            <person name="Pitluck S."/>
            <person name="Pritham E.J."/>
            <person name="Rechtsteiner A."/>
            <person name="Rho M."/>
            <person name="Rogozin I.B."/>
            <person name="Sakarya O."/>
            <person name="Salamov A."/>
            <person name="Schaack S."/>
            <person name="Shapiro H."/>
            <person name="Shiga Y."/>
            <person name="Skalitzky C."/>
            <person name="Smith Z."/>
            <person name="Souvorov A."/>
            <person name="Sung W."/>
            <person name="Tang Z."/>
            <person name="Tsuchiya D."/>
            <person name="Tu H."/>
            <person name="Vos H."/>
            <person name="Wang M."/>
            <person name="Wolf Y.I."/>
            <person name="Yamagata H."/>
            <person name="Yamada T."/>
            <person name="Ye Y."/>
            <person name="Shaw J.R."/>
            <person name="Andrews J."/>
            <person name="Crease T.J."/>
            <person name="Tang H."/>
            <person name="Lucas S.M."/>
            <person name="Robertson H.M."/>
            <person name="Bork P."/>
            <person name="Koonin E.V."/>
            <person name="Zdobnov E.M."/>
            <person name="Grigoriev I.V."/>
            <person name="Lynch M."/>
            <person name="Boore J.L."/>
        </authorList>
    </citation>
    <scope>NUCLEOTIDE SEQUENCE [LARGE SCALE GENOMIC DNA]</scope>
</reference>
<keyword evidence="2" id="KW-1185">Reference proteome</keyword>
<dbReference type="InParanoid" id="E9HP09"/>
<protein>
    <submittedName>
        <fullName evidence="1">Uncharacterized protein</fullName>
    </submittedName>
</protein>
<accession>E9HP09</accession>
<evidence type="ECO:0000313" key="2">
    <source>
        <dbReference type="Proteomes" id="UP000000305"/>
    </source>
</evidence>
<name>E9HP09_DAPPU</name>
<dbReference type="AlphaFoldDB" id="E9HP09"/>
<gene>
    <name evidence="1" type="ORF">DAPPUDRAFT_116316</name>
</gene>
<evidence type="ECO:0000313" key="1">
    <source>
        <dbReference type="EMBL" id="EFX66526.1"/>
    </source>
</evidence>
<dbReference type="EMBL" id="GL732701">
    <property type="protein sequence ID" value="EFX66526.1"/>
    <property type="molecule type" value="Genomic_DNA"/>
</dbReference>
<sequence length="136" mass="15645">MADQLAQNTLHNVLSYVLSSWNKKFDAMKNTDCAASQQLHLAALITVKSVVYSLLPRNETNSVLLIFLLINSIRLTWSAIHDLIPCQYSGNTLVSWMFAFTGMPQRIGWGSNNFSEDIPWIQSRTRYWQIHDRRCP</sequence>
<dbReference type="Proteomes" id="UP000000305">
    <property type="component" value="Unassembled WGS sequence"/>
</dbReference>
<dbReference type="KEGG" id="dpx:DAPPUDRAFT_116316"/>
<dbReference type="HOGENOM" id="CLU_1877512_0_0_1"/>